<comment type="similarity">
    <text evidence="2">Belongs to the cytochrome c-552 family.</text>
</comment>
<dbReference type="EMBL" id="CP036525">
    <property type="protein sequence ID" value="QDT05397.1"/>
    <property type="molecule type" value="Genomic_DNA"/>
</dbReference>
<protein>
    <recommendedName>
        <fullName evidence="3">nitrite reductase (cytochrome; ammonia-forming)</fullName>
        <ecNumber evidence="3">1.7.2.2</ecNumber>
    </recommendedName>
</protein>
<comment type="subcellular location">
    <subcellularLocation>
        <location evidence="1">Cell envelope</location>
    </subcellularLocation>
</comment>
<keyword evidence="11" id="KW-0472">Membrane</keyword>
<keyword evidence="11" id="KW-0812">Transmembrane</keyword>
<dbReference type="PANTHER" id="PTHR30633">
    <property type="entry name" value="CYTOCHROME C-552 RESPIRATORY NITRITE REDUCTASE"/>
    <property type="match status" value="1"/>
</dbReference>
<dbReference type="GO" id="GO:0030288">
    <property type="term" value="C:outer membrane-bounded periplasmic space"/>
    <property type="evidence" value="ECO:0007669"/>
    <property type="project" value="TreeGrafter"/>
</dbReference>
<evidence type="ECO:0000256" key="4">
    <source>
        <dbReference type="ARBA" id="ARBA00022617"/>
    </source>
</evidence>
<keyword evidence="13" id="KW-1185">Reference proteome</keyword>
<evidence type="ECO:0000313" key="13">
    <source>
        <dbReference type="Proteomes" id="UP000318538"/>
    </source>
</evidence>
<dbReference type="RefSeq" id="WP_145171501.1">
    <property type="nucleotide sequence ID" value="NZ_CP036525.1"/>
</dbReference>
<dbReference type="SUPFAM" id="SSF48695">
    <property type="entry name" value="Multiheme cytochromes"/>
    <property type="match status" value="1"/>
</dbReference>
<dbReference type="GO" id="GO:0019645">
    <property type="term" value="P:anaerobic electron transport chain"/>
    <property type="evidence" value="ECO:0007669"/>
    <property type="project" value="TreeGrafter"/>
</dbReference>
<keyword evidence="4" id="KW-0349">Heme</keyword>
<name>A0A517NE41_9BACT</name>
<evidence type="ECO:0000256" key="1">
    <source>
        <dbReference type="ARBA" id="ARBA00004196"/>
    </source>
</evidence>
<dbReference type="Gene3D" id="1.10.1130.10">
    <property type="entry name" value="Flavocytochrome C3, Chain A"/>
    <property type="match status" value="1"/>
</dbReference>
<evidence type="ECO:0000256" key="7">
    <source>
        <dbReference type="ARBA" id="ARBA00022837"/>
    </source>
</evidence>
<evidence type="ECO:0000256" key="8">
    <source>
        <dbReference type="ARBA" id="ARBA00023002"/>
    </source>
</evidence>
<dbReference type="Gene3D" id="1.20.140.10">
    <property type="entry name" value="Butyryl-CoA Dehydrogenase, subunit A, domain 3"/>
    <property type="match status" value="1"/>
</dbReference>
<evidence type="ECO:0000256" key="11">
    <source>
        <dbReference type="SAM" id="Phobius"/>
    </source>
</evidence>
<keyword evidence="6" id="KW-0732">Signal</keyword>
<sequence length="522" mass="58347">MTSNDQRSFGWLALLTGLVAAVTVGVVALLVNIFERKQEARAPFIKVVEVTEISTDPKPWGLNFPQQYEDYLKTVEDDYTDYGGNHALPPNKLKEHPWLKRLFAGYAFSIEYREARGHAHMLADQEVTKRVTEVQQSGACLHCHASIIPTYRRIGLESMGEEATESVLAESFNQEAVMAGFKAVSQKKYEEVQAELLKTPDGVFAASEGDPHLGNAHPVSCIDCHDPETMAIRVTRPGFILGIDKLAKSDDPVPHLPSIQKWRDAGSKGNYDPNTDATRQELRSFVCGQCHVEYYCANKMTLTFPWANGLKVEDLEKEWNETEFPATADGEDGGQFYDYVHKETGTKVYKAQHPEFELWSQGIHARSGVSCSDCHMPYEKVGATKVSSHWVRSPMLNINKACQTCHHIPEQEIKDRVDLIQDRTRALIDRAAVAVTEMFDAIMAAQEAGATEEQLKPIRDLQRKAMWRLDFIASENSKGFHARQEAARVLAESVDYARQAIALCYKLGADPKPSDAEVAAAE</sequence>
<keyword evidence="5" id="KW-0479">Metal-binding</keyword>
<evidence type="ECO:0000256" key="5">
    <source>
        <dbReference type="ARBA" id="ARBA00022723"/>
    </source>
</evidence>
<keyword evidence="9" id="KW-0408">Iron</keyword>
<organism evidence="12 13">
    <name type="scientific">Rubripirellula lacrimiformis</name>
    <dbReference type="NCBI Taxonomy" id="1930273"/>
    <lineage>
        <taxon>Bacteria</taxon>
        <taxon>Pseudomonadati</taxon>
        <taxon>Planctomycetota</taxon>
        <taxon>Planctomycetia</taxon>
        <taxon>Pirellulales</taxon>
        <taxon>Pirellulaceae</taxon>
        <taxon>Rubripirellula</taxon>
    </lineage>
</organism>
<dbReference type="GO" id="GO:0042279">
    <property type="term" value="F:nitrite reductase (cytochrome, ammonia-forming) activity"/>
    <property type="evidence" value="ECO:0007669"/>
    <property type="project" value="UniProtKB-EC"/>
</dbReference>
<dbReference type="GO" id="GO:0020037">
    <property type="term" value="F:heme binding"/>
    <property type="evidence" value="ECO:0007669"/>
    <property type="project" value="TreeGrafter"/>
</dbReference>
<reference evidence="12 13" key="1">
    <citation type="submission" date="2019-02" db="EMBL/GenBank/DDBJ databases">
        <title>Deep-cultivation of Planctomycetes and their phenomic and genomic characterization uncovers novel biology.</title>
        <authorList>
            <person name="Wiegand S."/>
            <person name="Jogler M."/>
            <person name="Boedeker C."/>
            <person name="Pinto D."/>
            <person name="Vollmers J."/>
            <person name="Rivas-Marin E."/>
            <person name="Kohn T."/>
            <person name="Peeters S.H."/>
            <person name="Heuer A."/>
            <person name="Rast P."/>
            <person name="Oberbeckmann S."/>
            <person name="Bunk B."/>
            <person name="Jeske O."/>
            <person name="Meyerdierks A."/>
            <person name="Storesund J.E."/>
            <person name="Kallscheuer N."/>
            <person name="Luecker S."/>
            <person name="Lage O.M."/>
            <person name="Pohl T."/>
            <person name="Merkel B.J."/>
            <person name="Hornburger P."/>
            <person name="Mueller R.-W."/>
            <person name="Bruemmer F."/>
            <person name="Labrenz M."/>
            <person name="Spormann A.M."/>
            <person name="Op den Camp H."/>
            <person name="Overmann J."/>
            <person name="Amann R."/>
            <person name="Jetten M.S.M."/>
            <person name="Mascher T."/>
            <person name="Medema M.H."/>
            <person name="Devos D.P."/>
            <person name="Kaster A.-K."/>
            <person name="Ovreas L."/>
            <person name="Rohde M."/>
            <person name="Galperin M.Y."/>
            <person name="Jogler C."/>
        </authorList>
    </citation>
    <scope>NUCLEOTIDE SEQUENCE [LARGE SCALE GENOMIC DNA]</scope>
    <source>
        <strain evidence="12 13">K22_7</strain>
    </source>
</reference>
<keyword evidence="8 12" id="KW-0560">Oxidoreductase</keyword>
<dbReference type="GO" id="GO:0046872">
    <property type="term" value="F:metal ion binding"/>
    <property type="evidence" value="ECO:0007669"/>
    <property type="project" value="UniProtKB-KW"/>
</dbReference>
<dbReference type="Proteomes" id="UP000318538">
    <property type="component" value="Chromosome"/>
</dbReference>
<dbReference type="AlphaFoldDB" id="A0A517NE41"/>
<keyword evidence="7" id="KW-0106">Calcium</keyword>
<dbReference type="KEGG" id="rlc:K227x_37970"/>
<keyword evidence="11" id="KW-1133">Transmembrane helix</keyword>
<dbReference type="Pfam" id="PF02335">
    <property type="entry name" value="Cytochrom_C552"/>
    <property type="match status" value="1"/>
</dbReference>
<accession>A0A517NE41</accession>
<dbReference type="CDD" id="cd00548">
    <property type="entry name" value="NrfA-like"/>
    <property type="match status" value="1"/>
</dbReference>
<dbReference type="InterPro" id="IPR003321">
    <property type="entry name" value="Cyt_c552"/>
</dbReference>
<feature type="transmembrane region" description="Helical" evidence="11">
    <location>
        <begin position="12"/>
        <end position="34"/>
    </location>
</feature>
<dbReference type="PIRSF" id="PIRSF000243">
    <property type="entry name" value="Cyt_c552"/>
    <property type="match status" value="1"/>
</dbReference>
<dbReference type="EC" id="1.7.2.2" evidence="3"/>
<evidence type="ECO:0000313" key="12">
    <source>
        <dbReference type="EMBL" id="QDT05397.1"/>
    </source>
</evidence>
<dbReference type="OrthoDB" id="9780421at2"/>
<evidence type="ECO:0000256" key="10">
    <source>
        <dbReference type="ARBA" id="ARBA00049131"/>
    </source>
</evidence>
<evidence type="ECO:0000256" key="6">
    <source>
        <dbReference type="ARBA" id="ARBA00022729"/>
    </source>
</evidence>
<proteinExistence type="inferred from homology"/>
<evidence type="ECO:0000256" key="9">
    <source>
        <dbReference type="ARBA" id="ARBA00023004"/>
    </source>
</evidence>
<comment type="catalytic activity">
    <reaction evidence="10">
        <text>6 Fe(III)-[cytochrome c] + NH4(+) + 2 H2O = 6 Fe(II)-[cytochrome c] + nitrite + 8 H(+)</text>
        <dbReference type="Rhea" id="RHEA:13089"/>
        <dbReference type="Rhea" id="RHEA-COMP:10350"/>
        <dbReference type="Rhea" id="RHEA-COMP:14399"/>
        <dbReference type="ChEBI" id="CHEBI:15377"/>
        <dbReference type="ChEBI" id="CHEBI:15378"/>
        <dbReference type="ChEBI" id="CHEBI:16301"/>
        <dbReference type="ChEBI" id="CHEBI:28938"/>
        <dbReference type="ChEBI" id="CHEBI:29033"/>
        <dbReference type="ChEBI" id="CHEBI:29034"/>
        <dbReference type="EC" id="1.7.2.2"/>
    </reaction>
</comment>
<dbReference type="PANTHER" id="PTHR30633:SF0">
    <property type="entry name" value="CYTOCHROME C-552"/>
    <property type="match status" value="1"/>
</dbReference>
<evidence type="ECO:0000256" key="3">
    <source>
        <dbReference type="ARBA" id="ARBA00011887"/>
    </source>
</evidence>
<evidence type="ECO:0000256" key="2">
    <source>
        <dbReference type="ARBA" id="ARBA00009288"/>
    </source>
</evidence>
<dbReference type="InterPro" id="IPR036280">
    <property type="entry name" value="Multihaem_cyt_sf"/>
</dbReference>
<gene>
    <name evidence="12" type="primary">nrfA</name>
    <name evidence="12" type="ORF">K227x_37970</name>
</gene>